<evidence type="ECO:0000313" key="1">
    <source>
        <dbReference type="EMBL" id="KAJ7534056.1"/>
    </source>
</evidence>
<gene>
    <name evidence="1" type="ORF">O6H91_13G077300</name>
</gene>
<sequence>MAKYSSVALVAGVTGIIGNGLGELLSKTDTEGAPWKIYGIGSRVKPDWVSDQVHYIQIDLLDRDQTLSKLSHLRDVTHLFWAVWALRDTEQENVQVNGSMLQNVIDALLPNAQGLSHVVLTTGGKHYLGPFDLFGKVKAHDPPFREDLPRLNVPNFYYTLEDIVFETVKKKEGALTWSVHRPGVVFGFAPRNYMNIVGALAVYAAICNHEGKPLAFPGNKYAWENLSDASDAHLIAAQEVWAATTPRAHNQAFNTMNGDVFSWKRLWHLLADRFGLEVPPFNGNPFSLKELFQDKSPVWDEIVSVNHLVPTKLEDVGQFWFVDVMLNAGPLQAIMDTNKSKEYGFLDFRNSEKSFLYWVDKLRENKIVP</sequence>
<dbReference type="Proteomes" id="UP001162992">
    <property type="component" value="Chromosome 13"/>
</dbReference>
<evidence type="ECO:0000313" key="2">
    <source>
        <dbReference type="Proteomes" id="UP001162992"/>
    </source>
</evidence>
<name>A0ACC2BWB2_DIPCM</name>
<reference evidence="2" key="1">
    <citation type="journal article" date="2024" name="Proc. Natl. Acad. Sci. U.S.A.">
        <title>Extraordinary preservation of gene collinearity over three hundred million years revealed in homosporous lycophytes.</title>
        <authorList>
            <person name="Li C."/>
            <person name="Wickell D."/>
            <person name="Kuo L.Y."/>
            <person name="Chen X."/>
            <person name="Nie B."/>
            <person name="Liao X."/>
            <person name="Peng D."/>
            <person name="Ji J."/>
            <person name="Jenkins J."/>
            <person name="Williams M."/>
            <person name="Shu S."/>
            <person name="Plott C."/>
            <person name="Barry K."/>
            <person name="Rajasekar S."/>
            <person name="Grimwood J."/>
            <person name="Han X."/>
            <person name="Sun S."/>
            <person name="Hou Z."/>
            <person name="He W."/>
            <person name="Dai G."/>
            <person name="Sun C."/>
            <person name="Schmutz J."/>
            <person name="Leebens-Mack J.H."/>
            <person name="Li F.W."/>
            <person name="Wang L."/>
        </authorList>
    </citation>
    <scope>NUCLEOTIDE SEQUENCE [LARGE SCALE GENOMIC DNA]</scope>
    <source>
        <strain evidence="2">cv. PW_Plant_1</strain>
    </source>
</reference>
<protein>
    <submittedName>
        <fullName evidence="1">Uncharacterized protein</fullName>
    </submittedName>
</protein>
<dbReference type="EMBL" id="CM055104">
    <property type="protein sequence ID" value="KAJ7534056.1"/>
    <property type="molecule type" value="Genomic_DNA"/>
</dbReference>
<accession>A0ACC2BWB2</accession>
<keyword evidence="2" id="KW-1185">Reference proteome</keyword>
<organism evidence="1 2">
    <name type="scientific">Diphasiastrum complanatum</name>
    <name type="common">Issler's clubmoss</name>
    <name type="synonym">Lycopodium complanatum</name>
    <dbReference type="NCBI Taxonomy" id="34168"/>
    <lineage>
        <taxon>Eukaryota</taxon>
        <taxon>Viridiplantae</taxon>
        <taxon>Streptophyta</taxon>
        <taxon>Embryophyta</taxon>
        <taxon>Tracheophyta</taxon>
        <taxon>Lycopodiopsida</taxon>
        <taxon>Lycopodiales</taxon>
        <taxon>Lycopodiaceae</taxon>
        <taxon>Lycopodioideae</taxon>
        <taxon>Diphasiastrum</taxon>
    </lineage>
</organism>
<proteinExistence type="predicted"/>
<comment type="caution">
    <text evidence="1">The sequence shown here is derived from an EMBL/GenBank/DDBJ whole genome shotgun (WGS) entry which is preliminary data.</text>
</comment>